<name>A0ABT1WLE6_9LACT</name>
<sequence length="548" mass="61008">MKLFKQLLPALITLIVVAIISYVQLIPYNLRNPQFWVLILIATVIYFIVNVFVKSTKDVIIEGPRPVGKRFTATKNPMLAELFKLPKRFAILLGIFGLIFLLGLLSGLPIWQAKSFANQIGTIQSGDFSKDLKLSDPSNIITVDRDMSEKLGDRKIGEMKDLVSQFEVSKDFVQIAVQDRPVRVSPLEYAGFWRWLTNQSTGVPYYVEIDSITGDSKLVKMDQPIKYSKSEYFNRDVARHLWFNYPTAMVSDVSFELDEEGKPYYIATEVSPKIGFFNGLDVVGIFVIDAVTGEIQRFAIDEVPGWVDRVVPAELVLRQIDQHGLYQGGFWNSLIGKRGVTKHTNGYQYFVKDNDLYLYTGITSVNADESNVGFVLVNSRTKETILYDIGAATEVSAQESAQGSVQEKGYVATFPLLLNIEGKPTYFLSLKDNGGLIKLYAFVDAENYQRVVIGETVQVAFQAYTGKESSSQVTTDGQTPFSGTVEALNQIVLKGETHMAFKLSGKEEIYFAPISVNSDLAFLKVGDTVKGETANGLVNSIVIEKAAP</sequence>
<reference evidence="2" key="2">
    <citation type="journal article" date="2023" name="Curr. Microbiol.">
        <title>Granulicatella seriolae sp. nov., a Novel Facultative Anaerobe Isolated from Yellowtail Marine Fish.</title>
        <authorList>
            <person name="Lee M."/>
            <person name="Choi Y.J."/>
            <person name="Farooq A."/>
            <person name="Jeong J.B."/>
            <person name="Jung M.Y."/>
        </authorList>
    </citation>
    <scope>NUCLEOTIDE SEQUENCE</scope>
    <source>
        <strain evidence="2">S8</strain>
    </source>
</reference>
<proteinExistence type="predicted"/>
<evidence type="ECO:0000256" key="1">
    <source>
        <dbReference type="SAM" id="Phobius"/>
    </source>
</evidence>
<keyword evidence="1" id="KW-0472">Membrane</keyword>
<feature type="transmembrane region" description="Helical" evidence="1">
    <location>
        <begin position="7"/>
        <end position="28"/>
    </location>
</feature>
<feature type="transmembrane region" description="Helical" evidence="1">
    <location>
        <begin position="34"/>
        <end position="53"/>
    </location>
</feature>
<keyword evidence="1" id="KW-0812">Transmembrane</keyword>
<evidence type="ECO:0008006" key="4">
    <source>
        <dbReference type="Google" id="ProtNLM"/>
    </source>
</evidence>
<evidence type="ECO:0000313" key="2">
    <source>
        <dbReference type="EMBL" id="MCQ9209351.1"/>
    </source>
</evidence>
<reference evidence="2" key="1">
    <citation type="submission" date="2022-07" db="EMBL/GenBank/DDBJ databases">
        <authorList>
            <person name="Jung M.-Y."/>
            <person name="Lee M."/>
        </authorList>
    </citation>
    <scope>NUCLEOTIDE SEQUENCE</scope>
    <source>
        <strain evidence="2">S8</strain>
    </source>
</reference>
<protein>
    <recommendedName>
        <fullName evidence="4">Cell shape-determining protein</fullName>
    </recommendedName>
</protein>
<accession>A0ABT1WLE6</accession>
<reference evidence="2" key="3">
    <citation type="journal article" date="2023" name="Microbiol. Resour. Announc.">
        <title>Draft Genome Sequence of Granulicatella sp. Strain S8, Isolated from a Marine Fish, Seriola quinqueradiata.</title>
        <authorList>
            <person name="Lee M."/>
            <person name="Farooq A."/>
            <person name="Jeong J.B."/>
            <person name="Jung M.Y."/>
        </authorList>
    </citation>
    <scope>NUCLEOTIDE SEQUENCE</scope>
    <source>
        <strain evidence="2">S8</strain>
    </source>
</reference>
<keyword evidence="3" id="KW-1185">Reference proteome</keyword>
<dbReference type="RefSeq" id="WP_256944454.1">
    <property type="nucleotide sequence ID" value="NZ_JANHNZ010000001.1"/>
</dbReference>
<comment type="caution">
    <text evidence="2">The sequence shown here is derived from an EMBL/GenBank/DDBJ whole genome shotgun (WGS) entry which is preliminary data.</text>
</comment>
<dbReference type="Proteomes" id="UP001059480">
    <property type="component" value="Unassembled WGS sequence"/>
</dbReference>
<evidence type="ECO:0000313" key="3">
    <source>
        <dbReference type="Proteomes" id="UP001059480"/>
    </source>
</evidence>
<gene>
    <name evidence="2" type="ORF">NPA36_02060</name>
</gene>
<keyword evidence="1" id="KW-1133">Transmembrane helix</keyword>
<dbReference type="EMBL" id="JANHNZ010000001">
    <property type="protein sequence ID" value="MCQ9209351.1"/>
    <property type="molecule type" value="Genomic_DNA"/>
</dbReference>
<feature type="transmembrane region" description="Helical" evidence="1">
    <location>
        <begin position="89"/>
        <end position="111"/>
    </location>
</feature>
<organism evidence="2 3">
    <name type="scientific">Granulicatella seriolae</name>
    <dbReference type="NCBI Taxonomy" id="2967226"/>
    <lineage>
        <taxon>Bacteria</taxon>
        <taxon>Bacillati</taxon>
        <taxon>Bacillota</taxon>
        <taxon>Bacilli</taxon>
        <taxon>Lactobacillales</taxon>
        <taxon>Carnobacteriaceae</taxon>
        <taxon>Granulicatella</taxon>
    </lineage>
</organism>